<sequence length="73" mass="7920">MSNTASSELGADEKYEIAVSYGTIISTGVLAILVCSTRLYVRKYVINAFGIDDWACLVGLVSYLVKATVPQDR</sequence>
<dbReference type="AlphaFoldDB" id="A0A9W4WEK1"/>
<protein>
    <recommendedName>
        <fullName evidence="4">Integral membrane protein</fullName>
    </recommendedName>
</protein>
<accession>A0A9W4WEK1</accession>
<evidence type="ECO:0000313" key="2">
    <source>
        <dbReference type="EMBL" id="CAI0653322.1"/>
    </source>
</evidence>
<keyword evidence="1" id="KW-0472">Membrane</keyword>
<dbReference type="EMBL" id="CAMGZC010001623">
    <property type="protein sequence ID" value="CAI0653322.1"/>
    <property type="molecule type" value="Genomic_DNA"/>
</dbReference>
<evidence type="ECO:0008006" key="4">
    <source>
        <dbReference type="Google" id="ProtNLM"/>
    </source>
</evidence>
<keyword evidence="1" id="KW-1133">Transmembrane helix</keyword>
<organism evidence="2 3">
    <name type="scientific">Colletotrichum noveboracense</name>
    <dbReference type="NCBI Taxonomy" id="2664923"/>
    <lineage>
        <taxon>Eukaryota</taxon>
        <taxon>Fungi</taxon>
        <taxon>Dikarya</taxon>
        <taxon>Ascomycota</taxon>
        <taxon>Pezizomycotina</taxon>
        <taxon>Sordariomycetes</taxon>
        <taxon>Hypocreomycetidae</taxon>
        <taxon>Glomerellales</taxon>
        <taxon>Glomerellaceae</taxon>
        <taxon>Colletotrichum</taxon>
        <taxon>Colletotrichum gloeosporioides species complex</taxon>
    </lineage>
</organism>
<evidence type="ECO:0000313" key="3">
    <source>
        <dbReference type="Proteomes" id="UP001152533"/>
    </source>
</evidence>
<keyword evidence="1" id="KW-0812">Transmembrane</keyword>
<name>A0A9W4WEK1_9PEZI</name>
<evidence type="ECO:0000256" key="1">
    <source>
        <dbReference type="SAM" id="Phobius"/>
    </source>
</evidence>
<keyword evidence="3" id="KW-1185">Reference proteome</keyword>
<feature type="transmembrane region" description="Helical" evidence="1">
    <location>
        <begin position="20"/>
        <end position="41"/>
    </location>
</feature>
<dbReference type="Proteomes" id="UP001152533">
    <property type="component" value="Unassembled WGS sequence"/>
</dbReference>
<reference evidence="2" key="1">
    <citation type="submission" date="2022-08" db="EMBL/GenBank/DDBJ databases">
        <authorList>
            <person name="Giroux E."/>
            <person name="Giroux E."/>
        </authorList>
    </citation>
    <scope>NUCLEOTIDE SEQUENCE</scope>
    <source>
        <strain evidence="2">H1091258</strain>
    </source>
</reference>
<gene>
    <name evidence="2" type="ORF">CGXH109_LOCUS126393</name>
</gene>
<comment type="caution">
    <text evidence="2">The sequence shown here is derived from an EMBL/GenBank/DDBJ whole genome shotgun (WGS) entry which is preliminary data.</text>
</comment>
<proteinExistence type="predicted"/>